<feature type="transmembrane region" description="Helical" evidence="6">
    <location>
        <begin position="190"/>
        <end position="212"/>
    </location>
</feature>
<evidence type="ECO:0000256" key="2">
    <source>
        <dbReference type="ARBA" id="ARBA00005268"/>
    </source>
</evidence>
<feature type="transmembrane region" description="Helical" evidence="6">
    <location>
        <begin position="6"/>
        <end position="29"/>
    </location>
</feature>
<name>A0A368N407_9GAMM</name>
<feature type="transmembrane region" description="Helical" evidence="6">
    <location>
        <begin position="93"/>
        <end position="115"/>
    </location>
</feature>
<dbReference type="PANTHER" id="PTHR30028">
    <property type="entry name" value="UPF0014 INNER MEMBRANE PROTEIN YBBM-RELATED"/>
    <property type="match status" value="1"/>
</dbReference>
<organism evidence="7 8">
    <name type="scientific">Corallincola holothuriorum</name>
    <dbReference type="NCBI Taxonomy" id="2282215"/>
    <lineage>
        <taxon>Bacteria</taxon>
        <taxon>Pseudomonadati</taxon>
        <taxon>Pseudomonadota</taxon>
        <taxon>Gammaproteobacteria</taxon>
        <taxon>Alteromonadales</taxon>
        <taxon>Psychromonadaceae</taxon>
        <taxon>Corallincola</taxon>
    </lineage>
</organism>
<dbReference type="AlphaFoldDB" id="A0A368N407"/>
<evidence type="ECO:0000256" key="5">
    <source>
        <dbReference type="ARBA" id="ARBA00023136"/>
    </source>
</evidence>
<keyword evidence="8" id="KW-1185">Reference proteome</keyword>
<feature type="transmembrane region" description="Helical" evidence="6">
    <location>
        <begin position="67"/>
        <end position="86"/>
    </location>
</feature>
<proteinExistence type="inferred from homology"/>
<dbReference type="OrthoDB" id="9791807at2"/>
<protein>
    <submittedName>
        <fullName evidence="7">ABC transporter permease</fullName>
    </submittedName>
</protein>
<comment type="subcellular location">
    <subcellularLocation>
        <location evidence="1">Membrane</location>
        <topology evidence="1">Multi-pass membrane protein</topology>
    </subcellularLocation>
</comment>
<dbReference type="EMBL" id="QPID01000011">
    <property type="protein sequence ID" value="RCU45218.1"/>
    <property type="molecule type" value="Genomic_DNA"/>
</dbReference>
<dbReference type="RefSeq" id="WP_114339424.1">
    <property type="nucleotide sequence ID" value="NZ_QPID01000011.1"/>
</dbReference>
<evidence type="ECO:0000313" key="8">
    <source>
        <dbReference type="Proteomes" id="UP000252558"/>
    </source>
</evidence>
<gene>
    <name evidence="7" type="ORF">DU002_15965</name>
</gene>
<feature type="transmembrane region" description="Helical" evidence="6">
    <location>
        <begin position="224"/>
        <end position="246"/>
    </location>
</feature>
<reference evidence="7 8" key="1">
    <citation type="submission" date="2018-07" db="EMBL/GenBank/DDBJ databases">
        <title>Corallincola holothuriorum sp. nov., a new facultative anaerobe isolated from sea cucumber Apostichopus japonicus.</title>
        <authorList>
            <person name="Xia H."/>
        </authorList>
    </citation>
    <scope>NUCLEOTIDE SEQUENCE [LARGE SCALE GENOMIC DNA]</scope>
    <source>
        <strain evidence="7 8">C4</strain>
    </source>
</reference>
<dbReference type="GO" id="GO:0005886">
    <property type="term" value="C:plasma membrane"/>
    <property type="evidence" value="ECO:0007669"/>
    <property type="project" value="TreeGrafter"/>
</dbReference>
<keyword evidence="5 6" id="KW-0472">Membrane</keyword>
<comment type="similarity">
    <text evidence="2">Belongs to the UPF0014 family.</text>
</comment>
<evidence type="ECO:0000256" key="4">
    <source>
        <dbReference type="ARBA" id="ARBA00022989"/>
    </source>
</evidence>
<evidence type="ECO:0000256" key="3">
    <source>
        <dbReference type="ARBA" id="ARBA00022692"/>
    </source>
</evidence>
<evidence type="ECO:0000256" key="1">
    <source>
        <dbReference type="ARBA" id="ARBA00004141"/>
    </source>
</evidence>
<dbReference type="Pfam" id="PF03649">
    <property type="entry name" value="UPF0014"/>
    <property type="match status" value="1"/>
</dbReference>
<keyword evidence="4 6" id="KW-1133">Transmembrane helix</keyword>
<keyword evidence="3 6" id="KW-0812">Transmembrane</keyword>
<sequence length="262" mass="28480">MQAVIDISWSYLLCFSLLLAIPLAINSYFRLGLAKESAAAIFRMSVQLTLVGIYLQFLFQLNSISLNLAWLLVMLLVGTSAIIGKARLPLKRLFIPVLTGLLLGLLPLLLILLVLLLRPEPVYHAQYLIPLAGMLLGNSMSGNIVALQRLFNAFTERQMEYEGALVLGASPYQASLPFLQSAMRQSLAPILASMATTGIVTLPGMMTGQILGGTDPVVAVKYQWLIMISIFVMLCVAIASTLLISVKTLIGDTGKLQVSVRE</sequence>
<evidence type="ECO:0000313" key="7">
    <source>
        <dbReference type="EMBL" id="RCU45218.1"/>
    </source>
</evidence>
<comment type="caution">
    <text evidence="7">The sequence shown here is derived from an EMBL/GenBank/DDBJ whole genome shotgun (WGS) entry which is preliminary data.</text>
</comment>
<evidence type="ECO:0000256" key="6">
    <source>
        <dbReference type="SAM" id="Phobius"/>
    </source>
</evidence>
<feature type="transmembrane region" description="Helical" evidence="6">
    <location>
        <begin position="127"/>
        <end position="147"/>
    </location>
</feature>
<dbReference type="PANTHER" id="PTHR30028:SF0">
    <property type="entry name" value="PROTEIN ALUMINUM SENSITIVE 3"/>
    <property type="match status" value="1"/>
</dbReference>
<dbReference type="InterPro" id="IPR005226">
    <property type="entry name" value="UPF0014_fam"/>
</dbReference>
<accession>A0A368N407</accession>
<dbReference type="Proteomes" id="UP000252558">
    <property type="component" value="Unassembled WGS sequence"/>
</dbReference>